<keyword evidence="6" id="KW-0269">Exonuclease</keyword>
<dbReference type="GO" id="GO:0071044">
    <property type="term" value="P:histone mRNA catabolic process"/>
    <property type="evidence" value="ECO:0007669"/>
    <property type="project" value="TreeGrafter"/>
</dbReference>
<dbReference type="Gene3D" id="1.10.150.80">
    <property type="entry name" value="HRDC domain"/>
    <property type="match status" value="1"/>
</dbReference>
<dbReference type="InterPro" id="IPR012337">
    <property type="entry name" value="RNaseH-like_sf"/>
</dbReference>
<dbReference type="GO" id="GO:0071037">
    <property type="term" value="P:nuclear polyadenylation-dependent snRNA catabolic process"/>
    <property type="evidence" value="ECO:0007669"/>
    <property type="project" value="TreeGrafter"/>
</dbReference>
<dbReference type="SUPFAM" id="SSF53098">
    <property type="entry name" value="Ribonuclease H-like"/>
    <property type="match status" value="1"/>
</dbReference>
<evidence type="ECO:0000256" key="8">
    <source>
        <dbReference type="ARBA" id="ARBA00043957"/>
    </source>
</evidence>
<dbReference type="EMBL" id="CAXITT010000070">
    <property type="protein sequence ID" value="CAL1530478.1"/>
    <property type="molecule type" value="Genomic_DNA"/>
</dbReference>
<keyword evidence="2" id="KW-0698">rRNA processing</keyword>
<proteinExistence type="inferred from homology"/>
<evidence type="ECO:0000313" key="12">
    <source>
        <dbReference type="EMBL" id="CAL1530478.1"/>
    </source>
</evidence>
<dbReference type="InterPro" id="IPR036397">
    <property type="entry name" value="RNaseH_sf"/>
</dbReference>
<evidence type="ECO:0000256" key="3">
    <source>
        <dbReference type="ARBA" id="ARBA00022722"/>
    </source>
</evidence>
<evidence type="ECO:0000313" key="13">
    <source>
        <dbReference type="Proteomes" id="UP001497497"/>
    </source>
</evidence>
<dbReference type="PANTHER" id="PTHR12124">
    <property type="entry name" value="POLYMYOSITIS/SCLERODERMA AUTOANTIGEN-RELATED"/>
    <property type="match status" value="1"/>
</dbReference>
<evidence type="ECO:0000256" key="10">
    <source>
        <dbReference type="SAM" id="MobiDB-lite"/>
    </source>
</evidence>
<keyword evidence="13" id="KW-1185">Reference proteome</keyword>
<accession>A0AAV2H9Z5</accession>
<dbReference type="GO" id="GO:0005730">
    <property type="term" value="C:nucleolus"/>
    <property type="evidence" value="ECO:0007669"/>
    <property type="project" value="TreeGrafter"/>
</dbReference>
<dbReference type="Gene3D" id="3.30.420.10">
    <property type="entry name" value="Ribonuclease H-like superfamily/Ribonuclease H"/>
    <property type="match status" value="1"/>
</dbReference>
<dbReference type="SMART" id="SM00341">
    <property type="entry name" value="HRDC"/>
    <property type="match status" value="1"/>
</dbReference>
<feature type="compositionally biased region" description="Basic residues" evidence="10">
    <location>
        <begin position="762"/>
        <end position="771"/>
    </location>
</feature>
<organism evidence="12 13">
    <name type="scientific">Lymnaea stagnalis</name>
    <name type="common">Great pond snail</name>
    <name type="synonym">Helix stagnalis</name>
    <dbReference type="NCBI Taxonomy" id="6523"/>
    <lineage>
        <taxon>Eukaryota</taxon>
        <taxon>Metazoa</taxon>
        <taxon>Spiralia</taxon>
        <taxon>Lophotrochozoa</taxon>
        <taxon>Mollusca</taxon>
        <taxon>Gastropoda</taxon>
        <taxon>Heterobranchia</taxon>
        <taxon>Euthyneura</taxon>
        <taxon>Panpulmonata</taxon>
        <taxon>Hygrophila</taxon>
        <taxon>Lymnaeoidea</taxon>
        <taxon>Lymnaeidae</taxon>
        <taxon>Lymnaea</taxon>
    </lineage>
</organism>
<dbReference type="Proteomes" id="UP001497497">
    <property type="component" value="Unassembled WGS sequence"/>
</dbReference>
<evidence type="ECO:0000259" key="11">
    <source>
        <dbReference type="PROSITE" id="PS50967"/>
    </source>
</evidence>
<evidence type="ECO:0000256" key="1">
    <source>
        <dbReference type="ARBA" id="ARBA00004123"/>
    </source>
</evidence>
<keyword evidence="4" id="KW-0378">Hydrolase</keyword>
<dbReference type="GO" id="GO:0071038">
    <property type="term" value="P:TRAMP-dependent tRNA surveillance pathway"/>
    <property type="evidence" value="ECO:0007669"/>
    <property type="project" value="TreeGrafter"/>
</dbReference>
<keyword evidence="3" id="KW-0540">Nuclease</keyword>
<gene>
    <name evidence="12" type="ORF">GSLYS_00004603001</name>
</gene>
<dbReference type="InterPro" id="IPR010997">
    <property type="entry name" value="HRDC-like_sf"/>
</dbReference>
<evidence type="ECO:0000256" key="9">
    <source>
        <dbReference type="ARBA" id="ARBA00070365"/>
    </source>
</evidence>
<dbReference type="AlphaFoldDB" id="A0AAV2H9Z5"/>
<dbReference type="InterPro" id="IPR049559">
    <property type="entry name" value="Rrp6p-like_exo"/>
</dbReference>
<feature type="domain" description="HRDC" evidence="11">
    <location>
        <begin position="465"/>
        <end position="545"/>
    </location>
</feature>
<dbReference type="GO" id="GO:0071040">
    <property type="term" value="P:nuclear polyadenylation-dependent antisense transcript catabolic process"/>
    <property type="evidence" value="ECO:0007669"/>
    <property type="project" value="TreeGrafter"/>
</dbReference>
<dbReference type="GO" id="GO:0071039">
    <property type="term" value="P:nuclear polyadenylation-dependent CUT catabolic process"/>
    <property type="evidence" value="ECO:0007669"/>
    <property type="project" value="TreeGrafter"/>
</dbReference>
<dbReference type="GO" id="GO:0071035">
    <property type="term" value="P:nuclear polyadenylation-dependent rRNA catabolic process"/>
    <property type="evidence" value="ECO:0007669"/>
    <property type="project" value="TreeGrafter"/>
</dbReference>
<comment type="similarity">
    <text evidence="8">Belongs to the exosome component 10/RRP6 family.</text>
</comment>
<evidence type="ECO:0000256" key="4">
    <source>
        <dbReference type="ARBA" id="ARBA00022801"/>
    </source>
</evidence>
<evidence type="ECO:0000256" key="5">
    <source>
        <dbReference type="ARBA" id="ARBA00022835"/>
    </source>
</evidence>
<dbReference type="InterPro" id="IPR045092">
    <property type="entry name" value="Rrp6-like"/>
</dbReference>
<dbReference type="InterPro" id="IPR044876">
    <property type="entry name" value="HRDC_dom_sf"/>
</dbReference>
<sequence length="897" mass="102009">MEEEEQEKLSTAFFGYADINDFSQKSLRAVLKATKSSNDLPVGDDFDFYSTFRSVRDVLDIEGGRILSLLQRLLRHQNVKGNLIHGDLVEMEDKFDILMDANDQILEKAGTLLDEASGLGKEEKTLVMATATASRAASSWNKKSQESNKPAVAYRLMTARNIQRPQLSFQDKIDNSNFPFKPQLRQKPNALKSLEESLKLPEGVSLEETENPMFVYPHPYMFELDAFKPKETVFQQVVPKEPQSLDSTPLTMVETKDRFLEMLQHLRAQTEIAVDLEHHSYRTFQGFTCLMQISTRSRDYIIDTLALRSHIHLINEIFTDPNITKVFHGADSDIGWLQRDFGVYVVNMFDTGQAARVLGFSRFSLAHLLMSYCRVEADKQFQLADWRIRPLPSELINYAREDTHYLLYIFDMMKNQLIDRGNVQNNLLMSVFERSRTVAAKVYQKPVFTQQDYMELYKKSRKSFNNQQLAALQEIYEWRDSMARLEDESIGYVLPNHMMLQIAEILPRERQGVLACCNPIPPLVRQSLIELHHMVLQARDLTPSKTEKPSNVQQQQTNLTLFGPETSLTCPHDMSHIESWKTNIEQQISETGLVAHTASMFNLSSVITKTLPVISAFTAKPMKSKTSTEKLVATLKSSFLNPFVRYLPKDSEGIIRARTDDLWRLKASTVPPQNLKRKTDIKQEEDLDSFQPVFVLPQKKPKIKIHTKDSEVPTKTSSSIFSIPEKEVSQTGTSGKRPLKKLEQQVEKKIKSLRQEVTFKKNKEKKKKAVKEKKEKILAENAAPETDVVNANTSEKTKNVAENGNKNISGSTALKKKKGKKPTISDVAQSFEAFDYATAEASLRKDNKQKKKSDVYNPSLPSRSGKSKDQARKPKLACAKSNKSVSFGLAGKKGKKA</sequence>
<evidence type="ECO:0000256" key="7">
    <source>
        <dbReference type="ARBA" id="ARBA00023242"/>
    </source>
</evidence>
<dbReference type="SMART" id="SM00474">
    <property type="entry name" value="35EXOc"/>
    <property type="match status" value="1"/>
</dbReference>
<dbReference type="Pfam" id="PF00570">
    <property type="entry name" value="HRDC"/>
    <property type="match status" value="1"/>
</dbReference>
<dbReference type="GO" id="GO:0000166">
    <property type="term" value="F:nucleotide binding"/>
    <property type="evidence" value="ECO:0007669"/>
    <property type="project" value="InterPro"/>
</dbReference>
<dbReference type="GO" id="GO:0000467">
    <property type="term" value="P:exonucleolytic trimming to generate mature 3'-end of 5.8S rRNA from tricistronic rRNA transcript (SSU-rRNA, 5.8S rRNA, LSU-rRNA)"/>
    <property type="evidence" value="ECO:0007669"/>
    <property type="project" value="InterPro"/>
</dbReference>
<dbReference type="FunFam" id="3.30.420.10:FF:000059">
    <property type="entry name" value="Exosome complex exonuclease Rrp6"/>
    <property type="match status" value="1"/>
</dbReference>
<feature type="region of interest" description="Disordered" evidence="10">
    <location>
        <begin position="761"/>
        <end position="822"/>
    </location>
</feature>
<dbReference type="CDD" id="cd06147">
    <property type="entry name" value="Rrp6p_like_exo"/>
    <property type="match status" value="1"/>
</dbReference>
<dbReference type="Pfam" id="PF01612">
    <property type="entry name" value="DNA_pol_A_exo1"/>
    <property type="match status" value="1"/>
</dbReference>
<dbReference type="PANTHER" id="PTHR12124:SF47">
    <property type="entry name" value="EXOSOME COMPONENT 10"/>
    <property type="match status" value="1"/>
</dbReference>
<dbReference type="Pfam" id="PF08066">
    <property type="entry name" value="PMC2NT"/>
    <property type="match status" value="1"/>
</dbReference>
<feature type="compositionally biased region" description="Polar residues" evidence="10">
    <location>
        <begin position="789"/>
        <end position="812"/>
    </location>
</feature>
<evidence type="ECO:0000256" key="2">
    <source>
        <dbReference type="ARBA" id="ARBA00022552"/>
    </source>
</evidence>
<comment type="subcellular location">
    <subcellularLocation>
        <location evidence="1">Nucleus</location>
    </subcellularLocation>
</comment>
<feature type="region of interest" description="Disordered" evidence="10">
    <location>
        <begin position="841"/>
        <end position="897"/>
    </location>
</feature>
<protein>
    <recommendedName>
        <fullName evidence="9">Exosome complex component 10 homolog</fullName>
    </recommendedName>
</protein>
<dbReference type="GO" id="GO:0000176">
    <property type="term" value="C:nuclear exosome (RNase complex)"/>
    <property type="evidence" value="ECO:0007669"/>
    <property type="project" value="InterPro"/>
</dbReference>
<dbReference type="SUPFAM" id="SSF47819">
    <property type="entry name" value="HRDC-like"/>
    <property type="match status" value="1"/>
</dbReference>
<dbReference type="GO" id="GO:0000175">
    <property type="term" value="F:3'-5'-RNA exonuclease activity"/>
    <property type="evidence" value="ECO:0007669"/>
    <property type="project" value="InterPro"/>
</dbReference>
<name>A0AAV2H9Z5_LYMST</name>
<dbReference type="GO" id="GO:0003727">
    <property type="term" value="F:single-stranded RNA binding"/>
    <property type="evidence" value="ECO:0007669"/>
    <property type="project" value="TreeGrafter"/>
</dbReference>
<evidence type="ECO:0000256" key="6">
    <source>
        <dbReference type="ARBA" id="ARBA00022839"/>
    </source>
</evidence>
<comment type="caution">
    <text evidence="12">The sequence shown here is derived from an EMBL/GenBank/DDBJ whole genome shotgun (WGS) entry which is preliminary data.</text>
</comment>
<dbReference type="FunFam" id="1.10.150.80:FF:000001">
    <property type="entry name" value="Putative exosome component 10"/>
    <property type="match status" value="1"/>
</dbReference>
<dbReference type="PROSITE" id="PS50967">
    <property type="entry name" value="HRDC"/>
    <property type="match status" value="1"/>
</dbReference>
<dbReference type="GO" id="GO:0071036">
    <property type="term" value="P:nuclear polyadenylation-dependent snoRNA catabolic process"/>
    <property type="evidence" value="ECO:0007669"/>
    <property type="project" value="TreeGrafter"/>
</dbReference>
<dbReference type="InterPro" id="IPR012588">
    <property type="entry name" value="Exosome-assoc_fac_Rrp6_N"/>
</dbReference>
<keyword evidence="7" id="KW-0539">Nucleus</keyword>
<reference evidence="12 13" key="1">
    <citation type="submission" date="2024-04" db="EMBL/GenBank/DDBJ databases">
        <authorList>
            <consortium name="Genoscope - CEA"/>
            <person name="William W."/>
        </authorList>
    </citation>
    <scope>NUCLEOTIDE SEQUENCE [LARGE SCALE GENOMIC DNA]</scope>
</reference>
<keyword evidence="5" id="KW-0271">Exosome</keyword>
<dbReference type="InterPro" id="IPR002562">
    <property type="entry name" value="3'-5'_exonuclease_dom"/>
</dbReference>
<dbReference type="InterPro" id="IPR002121">
    <property type="entry name" value="HRDC_dom"/>
</dbReference>
<dbReference type="GO" id="GO:0071051">
    <property type="term" value="P:poly(A)-dependent snoRNA 3'-end processing"/>
    <property type="evidence" value="ECO:0007669"/>
    <property type="project" value="TreeGrafter"/>
</dbReference>